<name>A0AAV7RSP8_PLEWA</name>
<evidence type="ECO:0000313" key="3">
    <source>
        <dbReference type="Proteomes" id="UP001066276"/>
    </source>
</evidence>
<evidence type="ECO:0000256" key="1">
    <source>
        <dbReference type="SAM" id="MobiDB-lite"/>
    </source>
</evidence>
<reference evidence="2" key="1">
    <citation type="journal article" date="2022" name="bioRxiv">
        <title>Sequencing and chromosome-scale assembly of the giantPleurodeles waltlgenome.</title>
        <authorList>
            <person name="Brown T."/>
            <person name="Elewa A."/>
            <person name="Iarovenko S."/>
            <person name="Subramanian E."/>
            <person name="Araus A.J."/>
            <person name="Petzold A."/>
            <person name="Susuki M."/>
            <person name="Suzuki K.-i.T."/>
            <person name="Hayashi T."/>
            <person name="Toyoda A."/>
            <person name="Oliveira C."/>
            <person name="Osipova E."/>
            <person name="Leigh N.D."/>
            <person name="Simon A."/>
            <person name="Yun M.H."/>
        </authorList>
    </citation>
    <scope>NUCLEOTIDE SEQUENCE</scope>
    <source>
        <strain evidence="2">20211129_DDA</strain>
        <tissue evidence="2">Liver</tissue>
    </source>
</reference>
<sequence length="128" mass="14053">MIECPGGTSKCVMSVRCDGVKNPEDAQVLEARKQKGDVNSDREGNPDRRVMVGKTAGRDEEEASESCFGQKAKQADDNDGRPLKDVLTHHIPGGTWFNQVRAHIRVLSAFWGTKRETGEQQEQAGGVQ</sequence>
<gene>
    <name evidence="2" type="ORF">NDU88_007323</name>
</gene>
<accession>A0AAV7RSP8</accession>
<dbReference type="EMBL" id="JANPWB010000009">
    <property type="protein sequence ID" value="KAJ1154577.1"/>
    <property type="molecule type" value="Genomic_DNA"/>
</dbReference>
<feature type="region of interest" description="Disordered" evidence="1">
    <location>
        <begin position="29"/>
        <end position="81"/>
    </location>
</feature>
<proteinExistence type="predicted"/>
<keyword evidence="3" id="KW-1185">Reference proteome</keyword>
<comment type="caution">
    <text evidence="2">The sequence shown here is derived from an EMBL/GenBank/DDBJ whole genome shotgun (WGS) entry which is preliminary data.</text>
</comment>
<feature type="compositionally biased region" description="Basic and acidic residues" evidence="1">
    <location>
        <begin position="29"/>
        <end position="50"/>
    </location>
</feature>
<dbReference type="AlphaFoldDB" id="A0AAV7RSP8"/>
<evidence type="ECO:0000313" key="2">
    <source>
        <dbReference type="EMBL" id="KAJ1154577.1"/>
    </source>
</evidence>
<dbReference type="Proteomes" id="UP001066276">
    <property type="component" value="Chromosome 5"/>
</dbReference>
<organism evidence="2 3">
    <name type="scientific">Pleurodeles waltl</name>
    <name type="common">Iberian ribbed newt</name>
    <dbReference type="NCBI Taxonomy" id="8319"/>
    <lineage>
        <taxon>Eukaryota</taxon>
        <taxon>Metazoa</taxon>
        <taxon>Chordata</taxon>
        <taxon>Craniata</taxon>
        <taxon>Vertebrata</taxon>
        <taxon>Euteleostomi</taxon>
        <taxon>Amphibia</taxon>
        <taxon>Batrachia</taxon>
        <taxon>Caudata</taxon>
        <taxon>Salamandroidea</taxon>
        <taxon>Salamandridae</taxon>
        <taxon>Pleurodelinae</taxon>
        <taxon>Pleurodeles</taxon>
    </lineage>
</organism>
<protein>
    <submittedName>
        <fullName evidence="2">Uncharacterized protein</fullName>
    </submittedName>
</protein>